<gene>
    <name evidence="1" type="ORF">S01H4_59332</name>
</gene>
<accession>X1CIX4</accession>
<organism evidence="1">
    <name type="scientific">marine sediment metagenome</name>
    <dbReference type="NCBI Taxonomy" id="412755"/>
    <lineage>
        <taxon>unclassified sequences</taxon>
        <taxon>metagenomes</taxon>
        <taxon>ecological metagenomes</taxon>
    </lineage>
</organism>
<evidence type="ECO:0000313" key="1">
    <source>
        <dbReference type="EMBL" id="GAH07627.1"/>
    </source>
</evidence>
<name>X1CIX4_9ZZZZ</name>
<dbReference type="EMBL" id="BART01034780">
    <property type="protein sequence ID" value="GAH07627.1"/>
    <property type="molecule type" value="Genomic_DNA"/>
</dbReference>
<proteinExistence type="predicted"/>
<dbReference type="AlphaFoldDB" id="X1CIX4"/>
<protein>
    <submittedName>
        <fullName evidence="1">Uncharacterized protein</fullName>
    </submittedName>
</protein>
<sequence length="80" mass="8877">MSILKEDTGVGSEAGITSFDNGISYTDEKVQETSLIVVPNGNVKSLVYTGRRGFPGSLRKTYFIIRLKQPLKSRMSHLSR</sequence>
<comment type="caution">
    <text evidence="1">The sequence shown here is derived from an EMBL/GenBank/DDBJ whole genome shotgun (WGS) entry which is preliminary data.</text>
</comment>
<reference evidence="1" key="1">
    <citation type="journal article" date="2014" name="Front. Microbiol.">
        <title>High frequency of phylogenetically diverse reductive dehalogenase-homologous genes in deep subseafloor sedimentary metagenomes.</title>
        <authorList>
            <person name="Kawai M."/>
            <person name="Futagami T."/>
            <person name="Toyoda A."/>
            <person name="Takaki Y."/>
            <person name="Nishi S."/>
            <person name="Hori S."/>
            <person name="Arai W."/>
            <person name="Tsubouchi T."/>
            <person name="Morono Y."/>
            <person name="Uchiyama I."/>
            <person name="Ito T."/>
            <person name="Fujiyama A."/>
            <person name="Inagaki F."/>
            <person name="Takami H."/>
        </authorList>
    </citation>
    <scope>NUCLEOTIDE SEQUENCE</scope>
    <source>
        <strain evidence="1">Expedition CK06-06</strain>
    </source>
</reference>